<reference evidence="12" key="2">
    <citation type="submission" date="2004-02" db="EMBL/GenBank/DDBJ databases">
        <authorList>
            <consortium name="Genoscope"/>
            <consortium name="Whitehead Institute Centre for Genome Research"/>
        </authorList>
    </citation>
    <scope>NUCLEOTIDE SEQUENCE</scope>
</reference>
<feature type="repeat" description="Filamin" evidence="9">
    <location>
        <begin position="1249"/>
        <end position="1353"/>
    </location>
</feature>
<sequence>MPATEKDLAEDAPWKKIQQNTFTRWINEHLKCVNKRIVDLQLDLGDGLRLIALLEVLSHKKMYRKYHPRPNFRQMKLENVSVALEFLDKESIKLVSIGSLVHGATSTRNVLEGHRGREPEADPGSGLDPDPALLHLHANLGGRGPRGAGISAASRGHASKLILLLFFFLLRQSLRRLSSAFWAGSSTKSPTSPSPTSAATGATAKRWEHWWTAVPQACAPTGRAGIQSNQWRMPPRPCSWRTTGWASLRSERVFPLFLRAAVFFFSPSVVVFPGKDASPLKRKQAHSSFSGNSGEQSHGLPTVPPDLLTDCVHVQVIAPEEIIDPSVDEQSVMTYLSQFPKAKLKPGAPLKPKLNPKKARAYGPGIEPTGNRVMRPAVFTVDTFSAGQGQVTVYLDHPDGSREELKAEPNEGKKTHSVSYVPQVTGPHRVTVLFAGQQIPKSPFEVNVDKALGDASKVTVKGPGVEPVGNVANKPTYFDICTAGAGTGDVTAVIRDPQGRQNSVEVMMEDKGDGVYRCTYRPTQAGTHGVTVTFGGVGIPKSPFSVDVGPGEGCYPPSTVEACVPGACRALGRGLQSTGMRVNQDGDFRVDTRNAGSGDLRVLIKGPSGVEEPVKQISSKDGVFYYEYHPSSPGKYSVSISWGGTQIPKSPFEVAVGEEAGPQQIRAWGPGLEGGVVGRAAIFVVESVAAEVGVLGFAIEGPSQAKIECEDQDDGSCNVTYWPTEPGEYAVHVTCDNVDIEHSPFMALIVPDNADSYPDRVTPPESGPSLTQVQAFGPGVEKSGCLVDQRAEFTVSAKDAGRGPLKITAQDAEGLPVEVKVTGKGDGLYSCCYTPAAPIKHTLALTWGGVSIPKSPFRVNVGKGSHPHMVKVFGPGVETSGLKANEPTHFTVDCSGAGDGDVSVGIKCDANMVGDREADVDFDIIPNANDTFTVKYIPPAAGKMTVKVLFTDKEVPQSPFQVTVDPSHDASKVKAEGPGLARTGVESGKPTHFTVLTKGAGKAAVDVSFSSPVKDFDIIDNYDYSQTVKYTPAKQGELTIVVTFGGDPISKSPFTVGVAAPLDLNKVNVDNLDGRVEVNQEQEFVVDTKGAGGQGHLEVTLLSPNQRTVPCRVEPQPGRADVRVVRYTPTEEGVHAINVTYDGHTVPGSPFPVDAQLPPDPSKVKASGPGLKGGLVGSPAEFTIDTKGAGTGGLGLTVEGPTEAKIECSDNGDGTCSVSYLPTEPGEYLVNILFEDVPIPGSPFRADIQMPFDPSKVVASGAGLKRAKVGEPSVLNVDCSRAGPGELSLEAALDSPLASPLPGRSGVQAKTEVLDNQDGTQTVTYVPLSSGMYTLLLRYGGRPVPGFPAKVMAHPAVDTSGVRAFGPGLDGQAVFREATTDFTVDARSLTQNGGAHVKAEVRNPSGALTDCSVTDNADGTYSVAYTPFENGEAEINSGLVQTVGRVEGLTSLVLVLLLLGLHSVQVLYDDTPVPKSPFQVSVREGCDPTRVVAAGPGLQKALSQKPNNFNIITRGAGIGGVGITVEGPSESKMSCKDNKDGSCSVEYVPFSPGLYDINITYGGEHIPGSPFRVPVTDVVDPSKVKVTGPGVGSGVRAKVPQTFTVDCRKAGVAPLAVDVTGPKGLREAVEVTDGGDGQHLVSYTPTVEGPYAVAVKYAEEDVPRSPFRFRVLPTHDASKVRASGPGLTSGVPASFPVEFNIDTKDAGQGQLSVLITDQDGKAKQPSIGDNGDGTYCVSYVPDRTGRYTIVIKYGGDDIPASPYRVRAVATGDASKCTVTGPGLDPTVAIGEELGMVVNTKGAGKGKVTCLVVQPDGSEVEAQVLENEDGTFDIFYTAPAPGNYVIYVRFGGENIPHSPFNVVVGGRRDCRSSNPGVASAPSTVCLVQVTSDGYEPVGSSVNGSGFRPFDVVIPFSFRKGEITGEVFMPSGKSTQPTITDNLDGTVTVQYSPTEAGLHEMHIKYNGTHIPESPLQFYVNHANSPSMTAHGPGLSYGVANRTATFTVFTEDASEGGLDLAIEGPSKAEINCVDHKDGTCSVSYLPTLPGDYSIIVKYNQDHIPGSPFTARITEDTQRLSQFKLGTAADFSLDINETDLSQLTARIQAPSGREEPCLLKRMANNHTGLSFIPREVGEHRVSIFKNGQHIANSPITIMVVQSEVGNASQVRAYGDGLEQGTTFNNSSFIVDTQDAGYGGLALSVEGPSKVDIQTEDMEDRICKVSYCPTEPGNYFVSIRFAEEHIPGSPFTVHVTGEGRVRESITRRQKAASVACVGSSCDLNLKIPAEFSIWTREAGAGGLAIAVEGPSRAEISFDDHKDGSCGVSYVAQEPGDYEISVKFNEQHIPDSPFLVPVAAPANDARRLAVTGLQESGLKVNHPASFAVHLNGAQGKMAAKVHSPSGALEECVVTELEQDKYAIRFIPRENGLHTIDVKFNGSHIPGSPFQVRVGEPGQTGDPGLVSVYGTGLERGTTGAQSEFIINNTKAGPGALTVTIEGPSKVKMECQEVPEGYKVHYTPMAPGNYLISVKYGGPYHVSGSPFKAKVTGPRLVNVTNASETSTLTLDPALRASSSSLTRSSAPAFASNASKVQSHGPGLSKAFVDQVNRFYVDCSNAGNNMLLVGVHGPETPCEEVLVKHEGNLRYCVSYQLREAGSYSLVVKWGEDHIPGSPFHVTVA</sequence>
<dbReference type="FunFam" id="2.60.40.10:FF:000105">
    <property type="entry name" value="filamin-C isoform X1"/>
    <property type="match status" value="1"/>
</dbReference>
<dbReference type="PANTHER" id="PTHR38537">
    <property type="entry name" value="JITTERBUG, ISOFORM N"/>
    <property type="match status" value="1"/>
</dbReference>
<dbReference type="FunFam" id="2.60.40.10:FF:000007">
    <property type="entry name" value="Filamin-B isoform C"/>
    <property type="match status" value="1"/>
</dbReference>
<evidence type="ECO:0000256" key="10">
    <source>
        <dbReference type="SAM" id="MobiDB-lite"/>
    </source>
</evidence>
<feature type="domain" description="Calponin-homology (CH)" evidence="11">
    <location>
        <begin position="16"/>
        <end position="120"/>
    </location>
</feature>
<evidence type="ECO:0000256" key="3">
    <source>
        <dbReference type="ARBA" id="ARBA00022490"/>
    </source>
</evidence>
<dbReference type="Pfam" id="PF00307">
    <property type="entry name" value="CH"/>
    <property type="match status" value="1"/>
</dbReference>
<reference evidence="12" key="1">
    <citation type="journal article" date="2004" name="Nature">
        <title>Genome duplication in the teleost fish Tetraodon nigroviridis reveals the early vertebrate proto-karyotype.</title>
        <authorList>
            <person name="Jaillon O."/>
            <person name="Aury J.-M."/>
            <person name="Brunet F."/>
            <person name="Petit J.-L."/>
            <person name="Stange-Thomann N."/>
            <person name="Mauceli E."/>
            <person name="Bouneau L."/>
            <person name="Fischer C."/>
            <person name="Ozouf-Costaz C."/>
            <person name="Bernot A."/>
            <person name="Nicaud S."/>
            <person name="Jaffe D."/>
            <person name="Fisher S."/>
            <person name="Lutfalla G."/>
            <person name="Dossat C."/>
            <person name="Segurens B."/>
            <person name="Dasilva C."/>
            <person name="Salanoubat M."/>
            <person name="Levy M."/>
            <person name="Boudet N."/>
            <person name="Castellano S."/>
            <person name="Anthouard V."/>
            <person name="Jubin C."/>
            <person name="Castelli V."/>
            <person name="Katinka M."/>
            <person name="Vacherie B."/>
            <person name="Biemont C."/>
            <person name="Skalli Z."/>
            <person name="Cattolico L."/>
            <person name="Poulain J."/>
            <person name="De Berardinis V."/>
            <person name="Cruaud C."/>
            <person name="Duprat S."/>
            <person name="Brottier P."/>
            <person name="Coutanceau J.-P."/>
            <person name="Gouzy J."/>
            <person name="Parra G."/>
            <person name="Lardier G."/>
            <person name="Chapple C."/>
            <person name="McKernan K.J."/>
            <person name="McEwan P."/>
            <person name="Bosak S."/>
            <person name="Kellis M."/>
            <person name="Volff J.-N."/>
            <person name="Guigo R."/>
            <person name="Zody M.C."/>
            <person name="Mesirov J."/>
            <person name="Lindblad-Toh K."/>
            <person name="Birren B."/>
            <person name="Nusbaum C."/>
            <person name="Kahn D."/>
            <person name="Robinson-Rechavi M."/>
            <person name="Laudet V."/>
            <person name="Schachter V."/>
            <person name="Quetier F."/>
            <person name="Saurin W."/>
            <person name="Scarpelli C."/>
            <person name="Wincker P."/>
            <person name="Lander E.S."/>
            <person name="Weissenbach J."/>
            <person name="Roest Crollius H."/>
        </authorList>
    </citation>
    <scope>NUCLEOTIDE SEQUENCE [LARGE SCALE GENOMIC DNA]</scope>
</reference>
<feature type="repeat" description="Filamin" evidence="9">
    <location>
        <begin position="1156"/>
        <end position="1248"/>
    </location>
</feature>
<dbReference type="FunFam" id="2.60.40.10:FF:000092">
    <property type="entry name" value="Filamin-B isoform B"/>
    <property type="match status" value="1"/>
</dbReference>
<dbReference type="FunFam" id="2.60.40.10:FF:000140">
    <property type="entry name" value="FiLamiN (Actin binding protein) homolog"/>
    <property type="match status" value="3"/>
</dbReference>
<keyword evidence="6" id="KW-0832">Ubl conjugation</keyword>
<evidence type="ECO:0000256" key="2">
    <source>
        <dbReference type="ARBA" id="ARBA00009238"/>
    </source>
</evidence>
<comment type="similarity">
    <text evidence="2">Belongs to the filamin family.</text>
</comment>
<feature type="repeat" description="Filamin" evidence="9">
    <location>
        <begin position="1977"/>
        <end position="2069"/>
    </location>
</feature>
<feature type="region of interest" description="Disordered" evidence="10">
    <location>
        <begin position="961"/>
        <end position="981"/>
    </location>
</feature>
<feature type="repeat" description="Filamin" evidence="9">
    <location>
        <begin position="2451"/>
        <end position="2543"/>
    </location>
</feature>
<evidence type="ECO:0000256" key="7">
    <source>
        <dbReference type="ARBA" id="ARBA00023203"/>
    </source>
</evidence>
<feature type="repeat" description="Filamin" evidence="9">
    <location>
        <begin position="657"/>
        <end position="749"/>
    </location>
</feature>
<dbReference type="FunFam" id="2.60.40.10:FF:000102">
    <property type="entry name" value="filamin-B isoform X2"/>
    <property type="match status" value="1"/>
</dbReference>
<dbReference type="FunFam" id="2.60.40.10:FF:000042">
    <property type="entry name" value="Filamin-B isoform B"/>
    <property type="match status" value="1"/>
</dbReference>
<feature type="repeat" description="Filamin" evidence="9">
    <location>
        <begin position="862"/>
        <end position="964"/>
    </location>
</feature>
<dbReference type="SMART" id="SM00557">
    <property type="entry name" value="IG_FLMN"/>
    <property type="match status" value="23"/>
</dbReference>
<feature type="repeat" description="Filamin" evidence="9">
    <location>
        <begin position="2580"/>
        <end position="2674"/>
    </location>
</feature>
<dbReference type="OrthoDB" id="5334309at2759"/>
<keyword evidence="7" id="KW-0009">Actin-binding</keyword>
<dbReference type="GO" id="GO:0030036">
    <property type="term" value="P:actin cytoskeleton organization"/>
    <property type="evidence" value="ECO:0007669"/>
    <property type="project" value="InterPro"/>
</dbReference>
<feature type="repeat" description="Filamin" evidence="9">
    <location>
        <begin position="1354"/>
        <end position="1482"/>
    </location>
</feature>
<evidence type="ECO:0000256" key="5">
    <source>
        <dbReference type="ARBA" id="ARBA00022737"/>
    </source>
</evidence>
<dbReference type="SMART" id="SM00033">
    <property type="entry name" value="CH"/>
    <property type="match status" value="1"/>
</dbReference>
<dbReference type="InterPro" id="IPR013783">
    <property type="entry name" value="Ig-like_fold"/>
</dbReference>
<feature type="non-terminal residue" evidence="12">
    <location>
        <position position="2675"/>
    </location>
</feature>
<dbReference type="GO" id="GO:0007399">
    <property type="term" value="P:nervous system development"/>
    <property type="evidence" value="ECO:0007669"/>
    <property type="project" value="UniProtKB-ARBA"/>
</dbReference>
<dbReference type="SUPFAM" id="SSF47576">
    <property type="entry name" value="Calponin-homology domain, CH-domain"/>
    <property type="match status" value="1"/>
</dbReference>
<feature type="repeat" description="Filamin" evidence="9">
    <location>
        <begin position="2076"/>
        <end position="2155"/>
    </location>
</feature>
<accession>Q4SUE7</accession>
<feature type="repeat" description="Filamin" evidence="9">
    <location>
        <begin position="2158"/>
        <end position="2250"/>
    </location>
</feature>
<dbReference type="FunFam" id="2.60.40.10:FF:000122">
    <property type="entry name" value="filamin-C isoform X2"/>
    <property type="match status" value="1"/>
</dbReference>
<feature type="repeat" description="Filamin" evidence="9">
    <location>
        <begin position="450"/>
        <end position="548"/>
    </location>
</feature>
<dbReference type="Gene3D" id="2.60.40.10">
    <property type="entry name" value="Immunoglobulins"/>
    <property type="match status" value="23"/>
</dbReference>
<feature type="region of interest" description="Disordered" evidence="10">
    <location>
        <begin position="283"/>
        <end position="304"/>
    </location>
</feature>
<dbReference type="PROSITE" id="PS50021">
    <property type="entry name" value="CH"/>
    <property type="match status" value="1"/>
</dbReference>
<keyword evidence="5" id="KW-0677">Repeat</keyword>
<comment type="caution">
    <text evidence="12">The sequence shown here is derived from an EMBL/GenBank/DDBJ whole genome shotgun (WGS) entry which is preliminary data.</text>
</comment>
<dbReference type="Gene3D" id="1.10.418.10">
    <property type="entry name" value="Calponin-like domain"/>
    <property type="match status" value="2"/>
</dbReference>
<dbReference type="InterPro" id="IPR001715">
    <property type="entry name" value="CH_dom"/>
</dbReference>
<feature type="region of interest" description="Disordered" evidence="10">
    <location>
        <begin position="347"/>
        <end position="368"/>
    </location>
</feature>
<dbReference type="PROSITE" id="PS50194">
    <property type="entry name" value="FILAMIN_REPEAT"/>
    <property type="match status" value="23"/>
</dbReference>
<keyword evidence="4" id="KW-0597">Phosphoprotein</keyword>
<feature type="repeat" description="Filamin" evidence="9">
    <location>
        <begin position="2354"/>
        <end position="2447"/>
    </location>
</feature>
<feature type="compositionally biased region" description="Polar residues" evidence="10">
    <location>
        <begin position="286"/>
        <end position="296"/>
    </location>
</feature>
<dbReference type="PROSITE" id="PS00019">
    <property type="entry name" value="ACTININ_1"/>
    <property type="match status" value="1"/>
</dbReference>
<organism evidence="12">
    <name type="scientific">Tetraodon nigroviridis</name>
    <name type="common">Spotted green pufferfish</name>
    <name type="synonym">Chelonodon nigroviridis</name>
    <dbReference type="NCBI Taxonomy" id="99883"/>
    <lineage>
        <taxon>Eukaryota</taxon>
        <taxon>Metazoa</taxon>
        <taxon>Chordata</taxon>
        <taxon>Craniata</taxon>
        <taxon>Vertebrata</taxon>
        <taxon>Euteleostomi</taxon>
        <taxon>Actinopterygii</taxon>
        <taxon>Neopterygii</taxon>
        <taxon>Teleostei</taxon>
        <taxon>Neoteleostei</taxon>
        <taxon>Acanthomorphata</taxon>
        <taxon>Eupercaria</taxon>
        <taxon>Tetraodontiformes</taxon>
        <taxon>Tetradontoidea</taxon>
        <taxon>Tetraodontidae</taxon>
        <taxon>Tetraodon</taxon>
    </lineage>
</organism>
<keyword evidence="3" id="KW-0963">Cytoplasm</keyword>
<feature type="repeat" description="Filamin" evidence="9">
    <location>
        <begin position="2248"/>
        <end position="2352"/>
    </location>
</feature>
<dbReference type="InterPro" id="IPR036872">
    <property type="entry name" value="CH_dom_sf"/>
</dbReference>
<dbReference type="GO" id="GO:0005856">
    <property type="term" value="C:cytoskeleton"/>
    <property type="evidence" value="ECO:0007669"/>
    <property type="project" value="UniProtKB-SubCell"/>
</dbReference>
<dbReference type="KEGG" id="tng:GSTEN00012499G001"/>
<dbReference type="InterPro" id="IPR014756">
    <property type="entry name" value="Ig_E-set"/>
</dbReference>
<dbReference type="FunFam" id="1.10.418.10:FF:000006">
    <property type="entry name" value="Filamin-B isoform A"/>
    <property type="match status" value="1"/>
</dbReference>
<feature type="repeat" description="Filamin" evidence="9">
    <location>
        <begin position="1768"/>
        <end position="1863"/>
    </location>
</feature>
<feature type="repeat" description="Filamin" evidence="9">
    <location>
        <begin position="765"/>
        <end position="861"/>
    </location>
</feature>
<evidence type="ECO:0000256" key="1">
    <source>
        <dbReference type="ARBA" id="ARBA00004245"/>
    </source>
</evidence>
<dbReference type="InterPro" id="IPR001298">
    <property type="entry name" value="Filamin/ABP280_rpt"/>
</dbReference>
<evidence type="ECO:0000259" key="11">
    <source>
        <dbReference type="PROSITE" id="PS50021"/>
    </source>
</evidence>
<dbReference type="Pfam" id="PF00630">
    <property type="entry name" value="Filamin"/>
    <property type="match status" value="23"/>
</dbReference>
<feature type="repeat" description="Filamin" evidence="9">
    <location>
        <begin position="965"/>
        <end position="1058"/>
    </location>
</feature>
<dbReference type="FunFam" id="2.60.40.10:FF:000138">
    <property type="entry name" value="filamin-B isoform X1"/>
    <property type="match status" value="1"/>
</dbReference>
<evidence type="ECO:0000256" key="9">
    <source>
        <dbReference type="PROSITE-ProRule" id="PRU00087"/>
    </source>
</evidence>
<gene>
    <name evidence="12" type="ORF">GSTENG00012499001</name>
</gene>
<feature type="repeat" description="Filamin" evidence="9">
    <location>
        <begin position="1576"/>
        <end position="1671"/>
    </location>
</feature>
<evidence type="ECO:0000256" key="8">
    <source>
        <dbReference type="ARBA" id="ARBA00023212"/>
    </source>
</evidence>
<feature type="repeat" description="Filamin" evidence="9">
    <location>
        <begin position="1059"/>
        <end position="1155"/>
    </location>
</feature>
<dbReference type="PANTHER" id="PTHR38537:SF7">
    <property type="entry name" value="FILAMIN-B"/>
    <property type="match status" value="1"/>
</dbReference>
<feature type="repeat" description="Filamin" evidence="9">
    <location>
        <begin position="351"/>
        <end position="448"/>
    </location>
</feature>
<dbReference type="SUPFAM" id="SSF81296">
    <property type="entry name" value="E set domains"/>
    <property type="match status" value="23"/>
</dbReference>
<feature type="repeat" description="Filamin" evidence="9">
    <location>
        <begin position="1483"/>
        <end position="1575"/>
    </location>
</feature>
<dbReference type="InterPro" id="IPR017868">
    <property type="entry name" value="Filamin/ABP280_repeat-like"/>
</dbReference>
<feature type="repeat" description="Filamin" evidence="9">
    <location>
        <begin position="1672"/>
        <end position="1767"/>
    </location>
</feature>
<dbReference type="GO" id="GO:0051015">
    <property type="term" value="F:actin filament binding"/>
    <property type="evidence" value="ECO:0007669"/>
    <property type="project" value="InterPro"/>
</dbReference>
<protein>
    <submittedName>
        <fullName evidence="12">(spotted green pufferfish) hypothetical protein</fullName>
    </submittedName>
</protein>
<keyword evidence="8" id="KW-0206">Cytoskeleton</keyword>
<name>Q4SUE7_TETNG</name>
<proteinExistence type="inferred from homology"/>
<feature type="region of interest" description="Disordered" evidence="10">
    <location>
        <begin position="108"/>
        <end position="128"/>
    </location>
</feature>
<feature type="compositionally biased region" description="Basic and acidic residues" evidence="10">
    <location>
        <begin position="111"/>
        <end position="120"/>
    </location>
</feature>
<evidence type="ECO:0000313" key="12">
    <source>
        <dbReference type="EMBL" id="CAF95735.1"/>
    </source>
</evidence>
<dbReference type="EMBL" id="CAAE01013964">
    <property type="protein sequence ID" value="CAF95735.1"/>
    <property type="molecule type" value="Genomic_DNA"/>
</dbReference>
<feature type="compositionally biased region" description="Basic and acidic residues" evidence="10">
    <location>
        <begin position="966"/>
        <end position="975"/>
    </location>
</feature>
<feature type="repeat" description="Filamin" evidence="9">
    <location>
        <begin position="560"/>
        <end position="656"/>
    </location>
</feature>
<comment type="subcellular location">
    <subcellularLocation>
        <location evidence="1">Cytoplasm</location>
        <location evidence="1">Cytoskeleton</location>
    </subcellularLocation>
</comment>
<dbReference type="InterPro" id="IPR001589">
    <property type="entry name" value="Actinin_actin-bd_CS"/>
</dbReference>
<dbReference type="FunFam" id="2.60.40.10:FF:000096">
    <property type="entry name" value="filamin-C isoform X2"/>
    <property type="match status" value="1"/>
</dbReference>
<dbReference type="InterPro" id="IPR044801">
    <property type="entry name" value="Filamin"/>
</dbReference>
<dbReference type="FunFam" id="2.60.40.10:FF:000001">
    <property type="entry name" value="Filamin-C isoform b"/>
    <property type="match status" value="6"/>
</dbReference>
<feature type="repeat" description="Filamin" evidence="9">
    <location>
        <begin position="1878"/>
        <end position="1977"/>
    </location>
</feature>
<evidence type="ECO:0000256" key="6">
    <source>
        <dbReference type="ARBA" id="ARBA00022843"/>
    </source>
</evidence>
<evidence type="ECO:0000256" key="4">
    <source>
        <dbReference type="ARBA" id="ARBA00022553"/>
    </source>
</evidence>